<keyword evidence="6 7" id="KW-0472">Membrane</keyword>
<feature type="transmembrane region" description="Helical" evidence="7">
    <location>
        <begin position="709"/>
        <end position="729"/>
    </location>
</feature>
<feature type="compositionally biased region" description="Polar residues" evidence="8">
    <location>
        <begin position="10"/>
        <end position="21"/>
    </location>
</feature>
<keyword evidence="3 7" id="KW-0328">Glycosyltransferase</keyword>
<dbReference type="OrthoDB" id="26569at2759"/>
<dbReference type="InParanoid" id="A0A1X2H2M1"/>
<dbReference type="CDD" id="cd04190">
    <property type="entry name" value="Chitin_synth_C"/>
    <property type="match status" value="1"/>
</dbReference>
<evidence type="ECO:0000259" key="9">
    <source>
        <dbReference type="Pfam" id="PF08407"/>
    </source>
</evidence>
<comment type="similarity">
    <text evidence="7">Belongs to the chitin synthase family.</text>
</comment>
<comment type="subcellular location">
    <subcellularLocation>
        <location evidence="7">Cell membrane</location>
        <topology evidence="7">Multi-pass membrane protein</topology>
    </subcellularLocation>
    <subcellularLocation>
        <location evidence="1">Membrane</location>
        <topology evidence="1">Multi-pass membrane protein</topology>
    </subcellularLocation>
</comment>
<dbReference type="EC" id="2.4.1.16" evidence="2 7"/>
<dbReference type="Proteomes" id="UP000242180">
    <property type="component" value="Unassembled WGS sequence"/>
</dbReference>
<evidence type="ECO:0000256" key="7">
    <source>
        <dbReference type="RuleBase" id="RU366040"/>
    </source>
</evidence>
<feature type="transmembrane region" description="Helical" evidence="7">
    <location>
        <begin position="449"/>
        <end position="469"/>
    </location>
</feature>
<dbReference type="Pfam" id="PF01644">
    <property type="entry name" value="Chitin_synth_1"/>
    <property type="match status" value="1"/>
</dbReference>
<comment type="function">
    <text evidence="7">Polymerizes chitin, a structural polymer of the cell wall and septum, by transferring the sugar moiety of UDP-GlcNAc to the non-reducing end of the growing chitin polymer.</text>
</comment>
<dbReference type="InterPro" id="IPR004835">
    <property type="entry name" value="Chitin_synth"/>
</dbReference>
<proteinExistence type="inferred from homology"/>
<comment type="caution">
    <text evidence="10">The sequence shown here is derived from an EMBL/GenBank/DDBJ whole genome shotgun (WGS) entry which is preliminary data.</text>
</comment>
<evidence type="ECO:0000256" key="8">
    <source>
        <dbReference type="SAM" id="MobiDB-lite"/>
    </source>
</evidence>
<evidence type="ECO:0000256" key="3">
    <source>
        <dbReference type="ARBA" id="ARBA00022676"/>
    </source>
</evidence>
<dbReference type="GO" id="GO:0030428">
    <property type="term" value="C:cell septum"/>
    <property type="evidence" value="ECO:0007669"/>
    <property type="project" value="TreeGrafter"/>
</dbReference>
<evidence type="ECO:0000256" key="5">
    <source>
        <dbReference type="ARBA" id="ARBA00022989"/>
    </source>
</evidence>
<name>A0A1X2H2M1_SYNRA</name>
<evidence type="ECO:0000256" key="1">
    <source>
        <dbReference type="ARBA" id="ARBA00004141"/>
    </source>
</evidence>
<feature type="transmembrane region" description="Helical" evidence="7">
    <location>
        <begin position="607"/>
        <end position="624"/>
    </location>
</feature>
<keyword evidence="7" id="KW-0808">Transferase</keyword>
<dbReference type="InterPro" id="IPR029044">
    <property type="entry name" value="Nucleotide-diphossugar_trans"/>
</dbReference>
<keyword evidence="5 7" id="KW-1133">Transmembrane helix</keyword>
<dbReference type="AlphaFoldDB" id="A0A1X2H2M1"/>
<feature type="region of interest" description="Disordered" evidence="8">
    <location>
        <begin position="1"/>
        <end position="29"/>
    </location>
</feature>
<protein>
    <recommendedName>
        <fullName evidence="2 7">Chitin synthase</fullName>
        <ecNumber evidence="2 7">2.4.1.16</ecNumber>
    </recommendedName>
</protein>
<keyword evidence="11" id="KW-1185">Reference proteome</keyword>
<evidence type="ECO:0000256" key="6">
    <source>
        <dbReference type="ARBA" id="ARBA00023136"/>
    </source>
</evidence>
<dbReference type="GO" id="GO:0005886">
    <property type="term" value="C:plasma membrane"/>
    <property type="evidence" value="ECO:0007669"/>
    <property type="project" value="UniProtKB-SubCell"/>
</dbReference>
<dbReference type="PANTHER" id="PTHR22914:SF38">
    <property type="entry name" value="CHITIN SYNTHASE 2"/>
    <property type="match status" value="1"/>
</dbReference>
<keyword evidence="4 7" id="KW-0812">Transmembrane</keyword>
<feature type="transmembrane region" description="Helical" evidence="7">
    <location>
        <begin position="749"/>
        <end position="778"/>
    </location>
</feature>
<dbReference type="OMA" id="YANVRTN"/>
<reference evidence="10 11" key="1">
    <citation type="submission" date="2016-07" db="EMBL/GenBank/DDBJ databases">
        <title>Pervasive Adenine N6-methylation of Active Genes in Fungi.</title>
        <authorList>
            <consortium name="DOE Joint Genome Institute"/>
            <person name="Mondo S.J."/>
            <person name="Dannebaum R.O."/>
            <person name="Kuo R.C."/>
            <person name="Labutti K."/>
            <person name="Haridas S."/>
            <person name="Kuo A."/>
            <person name="Salamov A."/>
            <person name="Ahrendt S.R."/>
            <person name="Lipzen A."/>
            <person name="Sullivan W."/>
            <person name="Andreopoulos W.B."/>
            <person name="Clum A."/>
            <person name="Lindquist E."/>
            <person name="Daum C."/>
            <person name="Ramamoorthy G.K."/>
            <person name="Gryganskyi A."/>
            <person name="Culley D."/>
            <person name="Magnuson J.K."/>
            <person name="James T.Y."/>
            <person name="O'Malley M.A."/>
            <person name="Stajich J.E."/>
            <person name="Spatafora J.W."/>
            <person name="Visel A."/>
            <person name="Grigoriev I.V."/>
        </authorList>
    </citation>
    <scope>NUCLEOTIDE SEQUENCE [LARGE SCALE GENOMIC DNA]</scope>
    <source>
        <strain evidence="10 11">NRRL 2496</strain>
    </source>
</reference>
<keyword evidence="7" id="KW-1003">Cell membrane</keyword>
<dbReference type="GO" id="GO:0071555">
    <property type="term" value="P:cell wall organization"/>
    <property type="evidence" value="ECO:0007669"/>
    <property type="project" value="UniProtKB-KW"/>
</dbReference>
<dbReference type="EMBL" id="MCGN01000011">
    <property type="protein sequence ID" value="ORY91271.1"/>
    <property type="molecule type" value="Genomic_DNA"/>
</dbReference>
<sequence>MHHSDYQLHHPSTPSLSAQQPPTIPSSRRRTKKVALFRGNLILNCPVPSRLIEASARKDVEFTSMRYSAVTCDPDEFQASRYTLRPNLMDRQTELFIVMTMYNEDRELFCRTMHGVMKNVAHLCSRSRSRNWGTEGWKKVVVCIVADGRKKCDPGVLDVLAAMGVYQRGVAKNMVNDKPVKAHLYEYTAQVSVDADMKIKGAEKGIVPVQILFCLKEQNAKKINSHRWFFNAFGPILQPNVCVLLDVGTRPGNTSIYHLWKAFDLDPTIAGACGEIRVQTKGGIALLNPIVAAQNFEYKMSNILDKPLESVFGYISVLPGAFSAYRYSALQNDAYGSGPLQKYFLGEKGDDSSDADIFSANMYLAEDRILCFELLAKKHQKWVLRYVQSAFGETDTPDQLPEFLSQRRRWLNGSFFAAIYSTCHFSRIWSTDHSVGRKIALTAEFAFNFVNLLFSWLGMANFYLTCYFVSKSLSTADMDPFGDGWGNRIFQVLRYLYIFLFIVVFICSMGNRPQGSKWMFLVAVLAYAVIMTYTLFAGGWLTYQTVKMSMATEGWTQDNTMGNLAIMMRQPGFRSVIISMASTYGLYILSSLLYLDPWHMVTSLVQYLLLLPTYVNILNVYAFCNTHDVSWGTKGDNTTPMDLGVAGRAQVNEKGEEAVEVELADGQDLINRNYDDALQNLQLTQDPVKESRSPHTKQDDYYRGFRTRLVLAWIGCNAILVAFVTSGSFQSLLPNSAQTQSSEQYQNDIAAAYTGFILWSVAVMATFRFLGSVLFLILRCFR</sequence>
<evidence type="ECO:0000313" key="10">
    <source>
        <dbReference type="EMBL" id="ORY91271.1"/>
    </source>
</evidence>
<feature type="domain" description="Chitin synthase N-terminal" evidence="9">
    <location>
        <begin position="31"/>
        <end position="94"/>
    </location>
</feature>
<evidence type="ECO:0000256" key="4">
    <source>
        <dbReference type="ARBA" id="ARBA00022692"/>
    </source>
</evidence>
<evidence type="ECO:0000256" key="2">
    <source>
        <dbReference type="ARBA" id="ARBA00012543"/>
    </source>
</evidence>
<dbReference type="SUPFAM" id="SSF53448">
    <property type="entry name" value="Nucleotide-diphospho-sugar transferases"/>
    <property type="match status" value="1"/>
</dbReference>
<dbReference type="STRING" id="13706.A0A1X2H2M1"/>
<dbReference type="PANTHER" id="PTHR22914">
    <property type="entry name" value="CHITIN SYNTHASE"/>
    <property type="match status" value="1"/>
</dbReference>
<feature type="transmembrane region" description="Helical" evidence="7">
    <location>
        <begin position="518"/>
        <end position="541"/>
    </location>
</feature>
<organism evidence="10 11">
    <name type="scientific">Syncephalastrum racemosum</name>
    <name type="common">Filamentous fungus</name>
    <dbReference type="NCBI Taxonomy" id="13706"/>
    <lineage>
        <taxon>Eukaryota</taxon>
        <taxon>Fungi</taxon>
        <taxon>Fungi incertae sedis</taxon>
        <taxon>Mucoromycota</taxon>
        <taxon>Mucoromycotina</taxon>
        <taxon>Mucoromycetes</taxon>
        <taxon>Mucorales</taxon>
        <taxon>Syncephalastraceae</taxon>
        <taxon>Syncephalastrum</taxon>
    </lineage>
</organism>
<feature type="transmembrane region" description="Helical" evidence="7">
    <location>
        <begin position="495"/>
        <end position="512"/>
    </location>
</feature>
<accession>A0A1X2H2M1</accession>
<dbReference type="GO" id="GO:0004100">
    <property type="term" value="F:chitin synthase activity"/>
    <property type="evidence" value="ECO:0007669"/>
    <property type="project" value="UniProtKB-UniRule"/>
</dbReference>
<feature type="transmembrane region" description="Helical" evidence="7">
    <location>
        <begin position="576"/>
        <end position="595"/>
    </location>
</feature>
<dbReference type="Pfam" id="PF08407">
    <property type="entry name" value="Chitin_synth_1N"/>
    <property type="match status" value="1"/>
</dbReference>
<gene>
    <name evidence="10" type="ORF">BCR43DRAFT_558908</name>
</gene>
<dbReference type="InterPro" id="IPR013616">
    <property type="entry name" value="Chitin_synth_N"/>
</dbReference>
<comment type="catalytic activity">
    <reaction evidence="7">
        <text>[(1-&gt;4)-N-acetyl-beta-D-glucosaminyl](n) + UDP-N-acetyl-alpha-D-glucosamine = [(1-&gt;4)-N-acetyl-beta-D-glucosaminyl](n+1) + UDP + H(+)</text>
        <dbReference type="Rhea" id="RHEA:16637"/>
        <dbReference type="Rhea" id="RHEA-COMP:9593"/>
        <dbReference type="Rhea" id="RHEA-COMP:9595"/>
        <dbReference type="ChEBI" id="CHEBI:15378"/>
        <dbReference type="ChEBI" id="CHEBI:17029"/>
        <dbReference type="ChEBI" id="CHEBI:57705"/>
        <dbReference type="ChEBI" id="CHEBI:58223"/>
        <dbReference type="EC" id="2.4.1.16"/>
    </reaction>
</comment>
<keyword evidence="7" id="KW-0961">Cell wall biogenesis/degradation</keyword>
<dbReference type="GO" id="GO:0006031">
    <property type="term" value="P:chitin biosynthetic process"/>
    <property type="evidence" value="ECO:0007669"/>
    <property type="project" value="UniProtKB-UniRule"/>
</dbReference>
<evidence type="ECO:0000313" key="11">
    <source>
        <dbReference type="Proteomes" id="UP000242180"/>
    </source>
</evidence>